<dbReference type="Proteomes" id="UP001597251">
    <property type="component" value="Unassembled WGS sequence"/>
</dbReference>
<evidence type="ECO:0000256" key="1">
    <source>
        <dbReference type="SAM" id="SignalP"/>
    </source>
</evidence>
<name>A0ABW4BRP0_9LACO</name>
<keyword evidence="1" id="KW-0732">Signal</keyword>
<accession>A0ABW4BRP0</accession>
<organism evidence="2 3">
    <name type="scientific">Companilactobacillus keshanensis</name>
    <dbReference type="NCBI Taxonomy" id="2486003"/>
    <lineage>
        <taxon>Bacteria</taxon>
        <taxon>Bacillati</taxon>
        <taxon>Bacillota</taxon>
        <taxon>Bacilli</taxon>
        <taxon>Lactobacillales</taxon>
        <taxon>Lactobacillaceae</taxon>
        <taxon>Companilactobacillus</taxon>
    </lineage>
</organism>
<proteinExistence type="predicted"/>
<reference evidence="3" key="1">
    <citation type="journal article" date="2019" name="Int. J. Syst. Evol. Microbiol.">
        <title>The Global Catalogue of Microorganisms (GCM) 10K type strain sequencing project: providing services to taxonomists for standard genome sequencing and annotation.</title>
        <authorList>
            <consortium name="The Broad Institute Genomics Platform"/>
            <consortium name="The Broad Institute Genome Sequencing Center for Infectious Disease"/>
            <person name="Wu L."/>
            <person name="Ma J."/>
        </authorList>
    </citation>
    <scope>NUCLEOTIDE SEQUENCE [LARGE SCALE GENOMIC DNA]</scope>
    <source>
        <strain evidence="3">CCM 8936</strain>
    </source>
</reference>
<protein>
    <recommendedName>
        <fullName evidence="4">Surface layer protein A domain-containing protein</fullName>
    </recommendedName>
</protein>
<dbReference type="EMBL" id="JBHTOI010000004">
    <property type="protein sequence ID" value="MFD1417438.1"/>
    <property type="molecule type" value="Genomic_DNA"/>
</dbReference>
<comment type="caution">
    <text evidence="2">The sequence shown here is derived from an EMBL/GenBank/DDBJ whole genome shotgun (WGS) entry which is preliminary data.</text>
</comment>
<evidence type="ECO:0000313" key="3">
    <source>
        <dbReference type="Proteomes" id="UP001597251"/>
    </source>
</evidence>
<dbReference type="RefSeq" id="WP_125675066.1">
    <property type="nucleotide sequence ID" value="NZ_JBHTOI010000004.1"/>
</dbReference>
<keyword evidence="3" id="KW-1185">Reference proteome</keyword>
<feature type="chain" id="PRO_5045379343" description="Surface layer protein A domain-containing protein" evidence="1">
    <location>
        <begin position="24"/>
        <end position="117"/>
    </location>
</feature>
<evidence type="ECO:0008006" key="4">
    <source>
        <dbReference type="Google" id="ProtNLM"/>
    </source>
</evidence>
<sequence length="117" mass="13228">MKLGKIGLTALLLFFSVAPFVTNATTVNADVSKLNTIPGIVTGTMGVYNEQGSYVPMVWFDENDVAQPVTNRALQNDTPWQVDKMVFYGNDTYYRVSTNEWVAYRYVNDDKILFLDN</sequence>
<gene>
    <name evidence="2" type="ORF">ACFQ42_01525</name>
</gene>
<evidence type="ECO:0000313" key="2">
    <source>
        <dbReference type="EMBL" id="MFD1417438.1"/>
    </source>
</evidence>
<feature type="signal peptide" evidence="1">
    <location>
        <begin position="1"/>
        <end position="23"/>
    </location>
</feature>